<evidence type="ECO:0000313" key="8">
    <source>
        <dbReference type="Proteomes" id="UP000472277"/>
    </source>
</evidence>
<organism evidence="7 8">
    <name type="scientific">Salmo trutta</name>
    <name type="common">Brown trout</name>
    <dbReference type="NCBI Taxonomy" id="8032"/>
    <lineage>
        <taxon>Eukaryota</taxon>
        <taxon>Metazoa</taxon>
        <taxon>Chordata</taxon>
        <taxon>Craniata</taxon>
        <taxon>Vertebrata</taxon>
        <taxon>Euteleostomi</taxon>
        <taxon>Actinopterygii</taxon>
        <taxon>Neopterygii</taxon>
        <taxon>Teleostei</taxon>
        <taxon>Protacanthopterygii</taxon>
        <taxon>Salmoniformes</taxon>
        <taxon>Salmonidae</taxon>
        <taxon>Salmoninae</taxon>
        <taxon>Salmo</taxon>
    </lineage>
</organism>
<dbReference type="Gene3D" id="3.10.20.90">
    <property type="entry name" value="Phosphatidylinositol 3-kinase Catalytic Subunit, Chain A, domain 1"/>
    <property type="match status" value="1"/>
</dbReference>
<protein>
    <submittedName>
        <fullName evidence="7">Si:ch73-173p19.1</fullName>
    </submittedName>
</protein>
<dbReference type="FunCoup" id="A0A674BJA2">
    <property type="interactions" value="643"/>
</dbReference>
<dbReference type="GO" id="GO:0031397">
    <property type="term" value="P:negative regulation of protein ubiquitination"/>
    <property type="evidence" value="ECO:0007669"/>
    <property type="project" value="TreeGrafter"/>
</dbReference>
<evidence type="ECO:0000259" key="5">
    <source>
        <dbReference type="PROSITE" id="PS50030"/>
    </source>
</evidence>
<reference evidence="7" key="2">
    <citation type="submission" date="2025-09" db="UniProtKB">
        <authorList>
            <consortium name="Ensembl"/>
        </authorList>
    </citation>
    <scope>IDENTIFICATION</scope>
</reference>
<dbReference type="GO" id="GO:0005634">
    <property type="term" value="C:nucleus"/>
    <property type="evidence" value="ECO:0007669"/>
    <property type="project" value="TreeGrafter"/>
</dbReference>
<dbReference type="InterPro" id="IPR001012">
    <property type="entry name" value="UBX_dom"/>
</dbReference>
<feature type="region of interest" description="Disordered" evidence="4">
    <location>
        <begin position="564"/>
        <end position="590"/>
    </location>
</feature>
<feature type="compositionally biased region" description="Polar residues" evidence="4">
    <location>
        <begin position="189"/>
        <end position="204"/>
    </location>
</feature>
<dbReference type="CDD" id="cd01767">
    <property type="entry name" value="UBX"/>
    <property type="match status" value="1"/>
</dbReference>
<dbReference type="InterPro" id="IPR032675">
    <property type="entry name" value="LRR_dom_sf"/>
</dbReference>
<proteinExistence type="predicted"/>
<dbReference type="PANTHER" id="PTHR46340">
    <property type="entry name" value="UBX DOMAIN-CONTAINING PROTEIN 1"/>
    <property type="match status" value="1"/>
</dbReference>
<dbReference type="Ensembl" id="ENSSTUT00000075731.1">
    <property type="protein sequence ID" value="ENSSTUP00000071343.1"/>
    <property type="gene ID" value="ENSSTUG00000031187.1"/>
</dbReference>
<dbReference type="InterPro" id="IPR006553">
    <property type="entry name" value="Leu-rich_rpt_Cys-con_subtyp"/>
</dbReference>
<feature type="region of interest" description="Disordered" evidence="4">
    <location>
        <begin position="460"/>
        <end position="506"/>
    </location>
</feature>
<gene>
    <name evidence="7" type="primary">LOC115195753</name>
</gene>
<feature type="compositionally biased region" description="Basic and acidic residues" evidence="4">
    <location>
        <begin position="229"/>
        <end position="280"/>
    </location>
</feature>
<evidence type="ECO:0000256" key="4">
    <source>
        <dbReference type="SAM" id="MobiDB-lite"/>
    </source>
</evidence>
<dbReference type="PROSITE" id="PS50030">
    <property type="entry name" value="UBA"/>
    <property type="match status" value="1"/>
</dbReference>
<evidence type="ECO:0000313" key="7">
    <source>
        <dbReference type="Ensembl" id="ENSSTUP00000071343.1"/>
    </source>
</evidence>
<dbReference type="GO" id="GO:1903094">
    <property type="term" value="P:negative regulation of protein K48-linked deubiquitination"/>
    <property type="evidence" value="ECO:0007669"/>
    <property type="project" value="TreeGrafter"/>
</dbReference>
<dbReference type="GO" id="GO:0005737">
    <property type="term" value="C:cytoplasm"/>
    <property type="evidence" value="ECO:0007669"/>
    <property type="project" value="UniProtKB-SubCell"/>
</dbReference>
<dbReference type="Proteomes" id="UP000472277">
    <property type="component" value="Chromosome 6"/>
</dbReference>
<feature type="region of interest" description="Disordered" evidence="4">
    <location>
        <begin position="174"/>
        <end position="306"/>
    </location>
</feature>
<dbReference type="PANTHER" id="PTHR46340:SF1">
    <property type="entry name" value="UBX DOMAIN-CONTAINING PROTEIN 1"/>
    <property type="match status" value="1"/>
</dbReference>
<keyword evidence="2" id="KW-0963">Cytoplasm</keyword>
<dbReference type="GeneTree" id="ENSGT00400000022514"/>
<dbReference type="Gene3D" id="1.10.8.10">
    <property type="entry name" value="DNA helicase RuvA subunit, C-terminal domain"/>
    <property type="match status" value="1"/>
</dbReference>
<dbReference type="AlphaFoldDB" id="A0A674BJA2"/>
<feature type="domain" description="UBA" evidence="5">
    <location>
        <begin position="117"/>
        <end position="157"/>
    </location>
</feature>
<keyword evidence="8" id="KW-1185">Reference proteome</keyword>
<dbReference type="InParanoid" id="A0A674BJA2"/>
<reference evidence="7" key="1">
    <citation type="submission" date="2025-08" db="UniProtKB">
        <authorList>
            <consortium name="Ensembl"/>
        </authorList>
    </citation>
    <scope>IDENTIFICATION</scope>
</reference>
<dbReference type="Pfam" id="PF00789">
    <property type="entry name" value="UBX"/>
    <property type="match status" value="1"/>
</dbReference>
<dbReference type="SMART" id="SM00368">
    <property type="entry name" value="LRR_RI"/>
    <property type="match status" value="5"/>
</dbReference>
<keyword evidence="3" id="KW-0175">Coiled coil</keyword>
<sequence length="1046" mass="113820">MRMKLLSFIRPRKQACMTTQHFPIRIHLKASSLQSAAVFGQTCTLSSEPNNHSIHQSHFIQALLIDFIGHHLIDLLKDTRGTLCPFCVRARVRFVYRPAFCYEFSCFVSHPHGLVLQTIGELFHTLCEMGFSEEQIQSAVQAGHFSVPDAAEWLLQGENLRHKLVKNPSQPVSTAFAAFNPPKDAGSSCPPSTSHSQTSPNGSRGPSLVLGPPQPTGPSTDTPPLPLESRIRQDKSNFQEQQRMRVANEARNERRQKKQERELVLKRIAEDRRSLQEKKTQPSAPTETTSPPGSSQGQRLGGSVQTSVDNNCILMIRLPSGESMRERFPADAPLRSVMEHISGRYPSLASFSLLQGFPRKRFGEAELARSLRSLGLTPNAALCIQTTPPETPQDPASPAARLLLGQEEVVVPPPALPQPQQPQIPELEEEGMEDPARPPPLPHQLWEEAVGYAGIPGVGPPMTGPSHSWGRGQKLNPGDAEAAASSDDEEMPEGGREPPFLLNDMPRLPFFPENRLRGGLEPRHHWPDQGNRLREGVAEDPAVEPEEAAGCVVPGAAGQAAVERLQRAAQDDAQATQGHPSPPKKPFRTPSVPSLCVMATRATVNLMTAPSMQYSSSLSCLTPELAELLLSHMSRERLLRPRTLELFFGCPMQKFVLNCYPYSTNELLRQLRAFTALKHLSLVNSPLITDAGLSVLCSLLKLQHLNLASCSKLTDSCLQHITGLKSLSFLSLDQTKVSDVGMVLYLQSAPSTLTQLSLNQTSITEATLVALPACVPQLRLLSIKHTKVSDVSALAELPSLQTLYLDGTAVREGSLEHLATHSALSALSVAGISVADGNNVLQIISGLRLTQLTLPGRHSVTDAGLAFLSRLSLLSELDLTDYTYVTDQGVTQLAAMTRLKRLSLSNTQVTDAGLPSLRCLQELLELCLDRTAVTSRGVAALVTGLPHLQVLSLASTQVGDTVVRRGLVHCVQLFKLNLSRTRITDHGLKFLKCMCLTQVNLDGSGVTLSGIANLIASCPHITSIRASNPRAIPPDQVSDDNDGDNQ</sequence>
<feature type="compositionally biased region" description="Pro residues" evidence="4">
    <location>
        <begin position="212"/>
        <end position="226"/>
    </location>
</feature>
<dbReference type="SMART" id="SM00367">
    <property type="entry name" value="LRR_CC"/>
    <property type="match status" value="4"/>
</dbReference>
<evidence type="ECO:0000259" key="6">
    <source>
        <dbReference type="PROSITE" id="PS50033"/>
    </source>
</evidence>
<dbReference type="GO" id="GO:0036435">
    <property type="term" value="F:K48-linked polyubiquitin modification-dependent protein binding"/>
    <property type="evidence" value="ECO:0007669"/>
    <property type="project" value="TreeGrafter"/>
</dbReference>
<dbReference type="InterPro" id="IPR029071">
    <property type="entry name" value="Ubiquitin-like_domsf"/>
</dbReference>
<dbReference type="SUPFAM" id="SSF54236">
    <property type="entry name" value="Ubiquitin-like"/>
    <property type="match status" value="1"/>
</dbReference>
<dbReference type="PROSITE" id="PS50033">
    <property type="entry name" value="UBX"/>
    <property type="match status" value="1"/>
</dbReference>
<dbReference type="SUPFAM" id="SSF52047">
    <property type="entry name" value="RNI-like"/>
    <property type="match status" value="2"/>
</dbReference>
<name>A0A674BJA2_SALTR</name>
<dbReference type="Gene3D" id="3.80.10.10">
    <property type="entry name" value="Ribonuclease Inhibitor"/>
    <property type="match status" value="4"/>
</dbReference>
<feature type="domain" description="UBX" evidence="6">
    <location>
        <begin position="307"/>
        <end position="384"/>
    </location>
</feature>
<comment type="subcellular location">
    <subcellularLocation>
        <location evidence="1">Cytoplasm</location>
    </subcellularLocation>
</comment>
<accession>A0A674BJA2</accession>
<evidence type="ECO:0000256" key="3">
    <source>
        <dbReference type="ARBA" id="ARBA00023054"/>
    </source>
</evidence>
<dbReference type="GO" id="GO:0032435">
    <property type="term" value="P:negative regulation of proteasomal ubiquitin-dependent protein catabolic process"/>
    <property type="evidence" value="ECO:0007669"/>
    <property type="project" value="TreeGrafter"/>
</dbReference>
<evidence type="ECO:0000256" key="1">
    <source>
        <dbReference type="ARBA" id="ARBA00004496"/>
    </source>
</evidence>
<dbReference type="InterPro" id="IPR015940">
    <property type="entry name" value="UBA"/>
</dbReference>
<dbReference type="SMART" id="SM00166">
    <property type="entry name" value="UBX"/>
    <property type="match status" value="1"/>
</dbReference>
<dbReference type="SUPFAM" id="SSF46934">
    <property type="entry name" value="UBA-like"/>
    <property type="match status" value="1"/>
</dbReference>
<feature type="compositionally biased region" description="Polar residues" evidence="4">
    <location>
        <begin position="281"/>
        <end position="306"/>
    </location>
</feature>
<evidence type="ECO:0000256" key="2">
    <source>
        <dbReference type="ARBA" id="ARBA00022490"/>
    </source>
</evidence>
<dbReference type="InterPro" id="IPR009060">
    <property type="entry name" value="UBA-like_sf"/>
</dbReference>